<keyword evidence="2" id="KW-0645">Protease</keyword>
<dbReference type="GO" id="GO:0008237">
    <property type="term" value="F:metallopeptidase activity"/>
    <property type="evidence" value="ECO:0007669"/>
    <property type="project" value="UniProtKB-KW"/>
</dbReference>
<evidence type="ECO:0000256" key="5">
    <source>
        <dbReference type="ARBA" id="ARBA00022833"/>
    </source>
</evidence>
<dbReference type="GO" id="GO:0006508">
    <property type="term" value="P:proteolysis"/>
    <property type="evidence" value="ECO:0007669"/>
    <property type="project" value="UniProtKB-KW"/>
</dbReference>
<dbReference type="Proteomes" id="UP000239047">
    <property type="component" value="Unassembled WGS sequence"/>
</dbReference>
<dbReference type="EMBL" id="PREZ01000009">
    <property type="protein sequence ID" value="PPA68741.1"/>
    <property type="molecule type" value="Genomic_DNA"/>
</dbReference>
<dbReference type="GO" id="GO:0046872">
    <property type="term" value="F:metal ion binding"/>
    <property type="evidence" value="ECO:0007669"/>
    <property type="project" value="UniProtKB-KW"/>
</dbReference>
<dbReference type="PANTHER" id="PTHR30471:SF3">
    <property type="entry name" value="UPF0758 PROTEIN YEES-RELATED"/>
    <property type="match status" value="1"/>
</dbReference>
<dbReference type="NCBIfam" id="TIGR00608">
    <property type="entry name" value="radc"/>
    <property type="match status" value="1"/>
</dbReference>
<keyword evidence="4" id="KW-0378">Hydrolase</keyword>
<accession>A0A2S5G738</accession>
<keyword evidence="3" id="KW-0479">Metal-binding</keyword>
<evidence type="ECO:0000256" key="1">
    <source>
        <dbReference type="ARBA" id="ARBA00010243"/>
    </source>
</evidence>
<dbReference type="SUPFAM" id="SSF102712">
    <property type="entry name" value="JAB1/MPN domain"/>
    <property type="match status" value="1"/>
</dbReference>
<feature type="domain" description="MPN" evidence="7">
    <location>
        <begin position="30"/>
        <end position="153"/>
    </location>
</feature>
<comment type="similarity">
    <text evidence="1">Belongs to the UPF0758 family.</text>
</comment>
<name>A0A2S5G738_9BACL</name>
<dbReference type="AlphaFoldDB" id="A0A2S5G738"/>
<evidence type="ECO:0000256" key="2">
    <source>
        <dbReference type="ARBA" id="ARBA00022670"/>
    </source>
</evidence>
<dbReference type="InterPro" id="IPR001405">
    <property type="entry name" value="UPF0758"/>
</dbReference>
<evidence type="ECO:0000313" key="9">
    <source>
        <dbReference type="EMBL" id="PPA68741.1"/>
    </source>
</evidence>
<dbReference type="InterPro" id="IPR037518">
    <property type="entry name" value="MPN"/>
</dbReference>
<evidence type="ECO:0000256" key="6">
    <source>
        <dbReference type="ARBA" id="ARBA00023049"/>
    </source>
</evidence>
<keyword evidence="5" id="KW-0862">Zinc</keyword>
<sequence length="154" mass="16958">MENPKLTPIFEVVKIKQVVKETNAPFENFPVRSPEDVNKVASAHIADDDREVFLVIVLNTKNQIIALHRAHIGSINASIVHPRDVLKAAILNNGASIAVSHNHPSGNSQPSAEDISATKRLYESCELLGIDLLDHVVVTHTGQYSSMRELGYIF</sequence>
<evidence type="ECO:0000256" key="3">
    <source>
        <dbReference type="ARBA" id="ARBA00022723"/>
    </source>
</evidence>
<dbReference type="InterPro" id="IPR025657">
    <property type="entry name" value="RadC_JAB"/>
</dbReference>
<evidence type="ECO:0000313" key="8">
    <source>
        <dbReference type="EMBL" id="PPA68664.1"/>
    </source>
</evidence>
<organism evidence="9 10">
    <name type="scientific">Jeotgalibacillus proteolyticus</name>
    <dbReference type="NCBI Taxonomy" id="2082395"/>
    <lineage>
        <taxon>Bacteria</taxon>
        <taxon>Bacillati</taxon>
        <taxon>Bacillota</taxon>
        <taxon>Bacilli</taxon>
        <taxon>Bacillales</taxon>
        <taxon>Caryophanaceae</taxon>
        <taxon>Jeotgalibacillus</taxon>
    </lineage>
</organism>
<evidence type="ECO:0000256" key="4">
    <source>
        <dbReference type="ARBA" id="ARBA00022801"/>
    </source>
</evidence>
<gene>
    <name evidence="8" type="ORF">C4B60_19015</name>
    <name evidence="9" type="ORF">C4B60_19445</name>
</gene>
<reference evidence="9 10" key="1">
    <citation type="submission" date="2018-02" db="EMBL/GenBank/DDBJ databases">
        <title>Jeotgalibacillus proteolyticum sp. nov. a protease producing bacterium isolated from ocean sediments of Laizhou Bay.</title>
        <authorList>
            <person name="Li Y."/>
        </authorList>
    </citation>
    <scope>NUCLEOTIDE SEQUENCE [LARGE SCALE GENOMIC DNA]</scope>
    <source>
        <strain evidence="9 10">22-7</strain>
    </source>
</reference>
<dbReference type="PROSITE" id="PS01302">
    <property type="entry name" value="UPF0758"/>
    <property type="match status" value="1"/>
</dbReference>
<dbReference type="InterPro" id="IPR020891">
    <property type="entry name" value="UPF0758_CS"/>
</dbReference>
<dbReference type="PROSITE" id="PS50249">
    <property type="entry name" value="MPN"/>
    <property type="match status" value="1"/>
</dbReference>
<evidence type="ECO:0000313" key="10">
    <source>
        <dbReference type="Proteomes" id="UP000239047"/>
    </source>
</evidence>
<dbReference type="OrthoDB" id="9804482at2"/>
<dbReference type="CDD" id="cd08071">
    <property type="entry name" value="MPN_DUF2466"/>
    <property type="match status" value="1"/>
</dbReference>
<comment type="caution">
    <text evidence="9">The sequence shown here is derived from an EMBL/GenBank/DDBJ whole genome shotgun (WGS) entry which is preliminary data.</text>
</comment>
<dbReference type="Pfam" id="PF04002">
    <property type="entry name" value="RadC"/>
    <property type="match status" value="1"/>
</dbReference>
<dbReference type="EMBL" id="PREZ01000009">
    <property type="protein sequence ID" value="PPA68664.1"/>
    <property type="molecule type" value="Genomic_DNA"/>
</dbReference>
<dbReference type="RefSeq" id="WP_104059625.1">
    <property type="nucleotide sequence ID" value="NZ_PREZ01000009.1"/>
</dbReference>
<evidence type="ECO:0000259" key="7">
    <source>
        <dbReference type="PROSITE" id="PS50249"/>
    </source>
</evidence>
<protein>
    <submittedName>
        <fullName evidence="9">DNA repair protein RadC</fullName>
    </submittedName>
</protein>
<dbReference type="PANTHER" id="PTHR30471">
    <property type="entry name" value="DNA REPAIR PROTEIN RADC"/>
    <property type="match status" value="1"/>
</dbReference>
<keyword evidence="10" id="KW-1185">Reference proteome</keyword>
<dbReference type="Gene3D" id="3.40.140.10">
    <property type="entry name" value="Cytidine Deaminase, domain 2"/>
    <property type="match status" value="1"/>
</dbReference>
<keyword evidence="6" id="KW-0482">Metalloprotease</keyword>
<proteinExistence type="inferred from homology"/>